<dbReference type="Pfam" id="PF08666">
    <property type="entry name" value="SAF"/>
    <property type="match status" value="1"/>
</dbReference>
<reference evidence="3 4" key="1">
    <citation type="submission" date="2024-03" db="EMBL/GenBank/DDBJ databases">
        <title>Natural products discovery in diverse microorganisms through a two-stage MS feature dereplication strategy.</title>
        <authorList>
            <person name="Zhang R."/>
        </authorList>
    </citation>
    <scope>NUCLEOTIDE SEQUENCE [LARGE SCALE GENOMIC DNA]</scope>
    <source>
        <strain evidence="3 4">18930</strain>
    </source>
</reference>
<evidence type="ECO:0000256" key="1">
    <source>
        <dbReference type="SAM" id="Phobius"/>
    </source>
</evidence>
<protein>
    <submittedName>
        <fullName evidence="3">SAF domain-containing protein</fullName>
    </submittedName>
</protein>
<dbReference type="Proteomes" id="UP001432000">
    <property type="component" value="Chromosome"/>
</dbReference>
<evidence type="ECO:0000313" key="3">
    <source>
        <dbReference type="EMBL" id="WXG69310.1"/>
    </source>
</evidence>
<dbReference type="CDD" id="cd11614">
    <property type="entry name" value="SAF_CpaB_FlgA_like"/>
    <property type="match status" value="1"/>
</dbReference>
<dbReference type="EMBL" id="CP147846">
    <property type="protein sequence ID" value="WXG69310.1"/>
    <property type="molecule type" value="Genomic_DNA"/>
</dbReference>
<keyword evidence="1" id="KW-1133">Transmembrane helix</keyword>
<proteinExistence type="predicted"/>
<name>A0ABZ2PJL3_9NOCA</name>
<organism evidence="3 4">
    <name type="scientific">Rhodococcus sovatensis</name>
    <dbReference type="NCBI Taxonomy" id="1805840"/>
    <lineage>
        <taxon>Bacteria</taxon>
        <taxon>Bacillati</taxon>
        <taxon>Actinomycetota</taxon>
        <taxon>Actinomycetes</taxon>
        <taxon>Mycobacteriales</taxon>
        <taxon>Nocardiaceae</taxon>
        <taxon>Rhodococcus</taxon>
    </lineage>
</organism>
<gene>
    <name evidence="3" type="ORF">WDS16_01725</name>
</gene>
<accession>A0ABZ2PJL3</accession>
<dbReference type="RefSeq" id="WP_338890041.1">
    <property type="nucleotide sequence ID" value="NZ_CP147846.1"/>
</dbReference>
<dbReference type="InterPro" id="IPR013974">
    <property type="entry name" value="SAF"/>
</dbReference>
<keyword evidence="1" id="KW-0472">Membrane</keyword>
<feature type="transmembrane region" description="Helical" evidence="1">
    <location>
        <begin position="32"/>
        <end position="50"/>
    </location>
</feature>
<sequence length="223" mass="23759">MPQTSERRGYTRLDATLLDRFTARPSWARTVLLRRIAAGVLAVLGVVIFARDAVAEDHIRIVVAARDLAPGVRLDTADVEYRDFDPATVPDGTLSEFENVLTHTVAGPVRAGEPLTDVRLLSSHLAESMISEPDARVVPVRLSDAGVTELLRSGDTVDVLTVGDGDNDRVARVLATKAVVVLVSAESAQQRSPDRVVLVAMSAEDATAVAAASLVSALTVTFH</sequence>
<feature type="domain" description="SAF" evidence="2">
    <location>
        <begin position="59"/>
        <end position="121"/>
    </location>
</feature>
<evidence type="ECO:0000313" key="4">
    <source>
        <dbReference type="Proteomes" id="UP001432000"/>
    </source>
</evidence>
<keyword evidence="1" id="KW-0812">Transmembrane</keyword>
<dbReference type="SMART" id="SM00858">
    <property type="entry name" value="SAF"/>
    <property type="match status" value="1"/>
</dbReference>
<keyword evidence="4" id="KW-1185">Reference proteome</keyword>
<evidence type="ECO:0000259" key="2">
    <source>
        <dbReference type="SMART" id="SM00858"/>
    </source>
</evidence>